<reference evidence="2" key="1">
    <citation type="submission" date="2020-10" db="EMBL/GenBank/DDBJ databases">
        <title>Sequencing the genomes of 1000 actinobacteria strains.</title>
        <authorList>
            <person name="Klenk H.-P."/>
        </authorList>
    </citation>
    <scope>NUCLEOTIDE SEQUENCE</scope>
    <source>
        <strain evidence="2">DSM 45354</strain>
    </source>
</reference>
<gene>
    <name evidence="2" type="ORF">HEB94_003958</name>
</gene>
<proteinExistence type="predicted"/>
<keyword evidence="3" id="KW-1185">Reference proteome</keyword>
<accession>A0A927RCH2</accession>
<organism evidence="2 3">
    <name type="scientific">Actinopolymorpha pittospori</name>
    <dbReference type="NCBI Taxonomy" id="648752"/>
    <lineage>
        <taxon>Bacteria</taxon>
        <taxon>Bacillati</taxon>
        <taxon>Actinomycetota</taxon>
        <taxon>Actinomycetes</taxon>
        <taxon>Propionibacteriales</taxon>
        <taxon>Actinopolymorphaceae</taxon>
        <taxon>Actinopolymorpha</taxon>
    </lineage>
</organism>
<dbReference type="EMBL" id="JADBEM010000001">
    <property type="protein sequence ID" value="MBE1607110.1"/>
    <property type="molecule type" value="Genomic_DNA"/>
</dbReference>
<sequence>MTVPAGIPVTGRTSNGGITLSAVGDVDVRTSSGQIRLEKISGDVSARTSDGQVVGRAVAGHVEAQTSNGTIDLATAKAQDVRAVTSNGDIKLAVPAGHYQVSAHTSHGDRTIGVADESGAPHRLDLRSSNGDITVESA</sequence>
<evidence type="ECO:0000313" key="2">
    <source>
        <dbReference type="EMBL" id="MBE1607110.1"/>
    </source>
</evidence>
<dbReference type="InterPro" id="IPR025164">
    <property type="entry name" value="Toastrack_DUF4097"/>
</dbReference>
<evidence type="ECO:0000259" key="1">
    <source>
        <dbReference type="Pfam" id="PF13349"/>
    </source>
</evidence>
<comment type="caution">
    <text evidence="2">The sequence shown here is derived from an EMBL/GenBank/DDBJ whole genome shotgun (WGS) entry which is preliminary data.</text>
</comment>
<feature type="domain" description="DUF4097" evidence="1">
    <location>
        <begin position="23"/>
        <end position="135"/>
    </location>
</feature>
<dbReference type="Proteomes" id="UP000638648">
    <property type="component" value="Unassembled WGS sequence"/>
</dbReference>
<evidence type="ECO:0000313" key="3">
    <source>
        <dbReference type="Proteomes" id="UP000638648"/>
    </source>
</evidence>
<dbReference type="AlphaFoldDB" id="A0A927RCH2"/>
<dbReference type="Pfam" id="PF13349">
    <property type="entry name" value="DUF4097"/>
    <property type="match status" value="1"/>
</dbReference>
<protein>
    <submittedName>
        <fullName evidence="2">DUF4097 and DUF4098 domain-containing protein YvlB</fullName>
    </submittedName>
</protein>
<dbReference type="RefSeq" id="WP_192751105.1">
    <property type="nucleotide sequence ID" value="NZ_BAABJL010000150.1"/>
</dbReference>
<name>A0A927RCH2_9ACTN</name>